<protein>
    <submittedName>
        <fullName evidence="3">SDR family NAD(P)-dependent oxidoreductase</fullName>
        <ecNumber evidence="3">1.1.1.-</ecNumber>
    </submittedName>
</protein>
<gene>
    <name evidence="3" type="ORF">ACIB24_02090</name>
</gene>
<accession>A0ABW8AIQ0</accession>
<dbReference type="PANTHER" id="PTHR42879">
    <property type="entry name" value="3-OXOACYL-(ACYL-CARRIER-PROTEIN) REDUCTASE"/>
    <property type="match status" value="1"/>
</dbReference>
<reference evidence="3 4" key="1">
    <citation type="submission" date="2024-10" db="EMBL/GenBank/DDBJ databases">
        <title>The Natural Products Discovery Center: Release of the First 8490 Sequenced Strains for Exploring Actinobacteria Biosynthetic Diversity.</title>
        <authorList>
            <person name="Kalkreuter E."/>
            <person name="Kautsar S.A."/>
            <person name="Yang D."/>
            <person name="Bader C.D."/>
            <person name="Teijaro C.N."/>
            <person name="Fluegel L."/>
            <person name="Davis C.M."/>
            <person name="Simpson J.R."/>
            <person name="Lauterbach L."/>
            <person name="Steele A.D."/>
            <person name="Gui C."/>
            <person name="Meng S."/>
            <person name="Li G."/>
            <person name="Viehrig K."/>
            <person name="Ye F."/>
            <person name="Su P."/>
            <person name="Kiefer A.F."/>
            <person name="Nichols A."/>
            <person name="Cepeda A.J."/>
            <person name="Yan W."/>
            <person name="Fan B."/>
            <person name="Jiang Y."/>
            <person name="Adhikari A."/>
            <person name="Zheng C.-J."/>
            <person name="Schuster L."/>
            <person name="Cowan T.M."/>
            <person name="Smanski M.J."/>
            <person name="Chevrette M.G."/>
            <person name="De Carvalho L.P.S."/>
            <person name="Shen B."/>
        </authorList>
    </citation>
    <scope>NUCLEOTIDE SEQUENCE [LARGE SCALE GENOMIC DNA]</scope>
    <source>
        <strain evidence="3 4">NPDC049639</strain>
    </source>
</reference>
<organism evidence="3 4">
    <name type="scientific">Spongisporangium articulatum</name>
    <dbReference type="NCBI Taxonomy" id="3362603"/>
    <lineage>
        <taxon>Bacteria</taxon>
        <taxon>Bacillati</taxon>
        <taxon>Actinomycetota</taxon>
        <taxon>Actinomycetes</taxon>
        <taxon>Kineosporiales</taxon>
        <taxon>Kineosporiaceae</taxon>
        <taxon>Spongisporangium</taxon>
    </lineage>
</organism>
<comment type="similarity">
    <text evidence="1">Belongs to the short-chain dehydrogenases/reductases (SDR) family.</text>
</comment>
<feature type="compositionally biased region" description="Polar residues" evidence="2">
    <location>
        <begin position="292"/>
        <end position="305"/>
    </location>
</feature>
<dbReference type="InterPro" id="IPR002347">
    <property type="entry name" value="SDR_fam"/>
</dbReference>
<feature type="region of interest" description="Disordered" evidence="2">
    <location>
        <begin position="258"/>
        <end position="305"/>
    </location>
</feature>
<dbReference type="PANTHER" id="PTHR42879:SF2">
    <property type="entry name" value="3-OXOACYL-[ACYL-CARRIER-PROTEIN] REDUCTASE FABG"/>
    <property type="match status" value="1"/>
</dbReference>
<sequence length="305" mass="31319">MLFSEGTIALVTGASKGIGAACAIDLAAEGATVLVNYNSDEVGAKSVVATIEAAGGKAVAIQANVGDEASVRAMFSAIRRDYGRLDVLVANAGITVDKAMLQMTTADFEIVMQTNVTGTFLCCKEAARLMALNRKGSIVTLSSITARGYPAVSNYSASKAAIASFTKSIATELALGNVRANTVSPGLIETAMTKKMVPDARKAFIDGTALARGAEPEEVAYVVSFLASDKASFITGADIAVDGGASLGMVIPKTGLLARQDDTKRRRMSGGSGATRRPVKPMKRPGAPAGDSSPSTESATEGNVR</sequence>
<dbReference type="EMBL" id="JBITLV010000001">
    <property type="protein sequence ID" value="MFI7585848.1"/>
    <property type="molecule type" value="Genomic_DNA"/>
</dbReference>
<comment type="caution">
    <text evidence="3">The sequence shown here is derived from an EMBL/GenBank/DDBJ whole genome shotgun (WGS) entry which is preliminary data.</text>
</comment>
<dbReference type="InterPro" id="IPR020904">
    <property type="entry name" value="Sc_DH/Rdtase_CS"/>
</dbReference>
<dbReference type="PROSITE" id="PS00061">
    <property type="entry name" value="ADH_SHORT"/>
    <property type="match status" value="1"/>
</dbReference>
<dbReference type="GO" id="GO:0016491">
    <property type="term" value="F:oxidoreductase activity"/>
    <property type="evidence" value="ECO:0007669"/>
    <property type="project" value="UniProtKB-KW"/>
</dbReference>
<dbReference type="SUPFAM" id="SSF51735">
    <property type="entry name" value="NAD(P)-binding Rossmann-fold domains"/>
    <property type="match status" value="1"/>
</dbReference>
<name>A0ABW8AIQ0_9ACTN</name>
<evidence type="ECO:0000313" key="3">
    <source>
        <dbReference type="EMBL" id="MFI7585848.1"/>
    </source>
</evidence>
<dbReference type="PRINTS" id="PR00081">
    <property type="entry name" value="GDHRDH"/>
</dbReference>
<dbReference type="EC" id="1.1.1.-" evidence="3"/>
<dbReference type="RefSeq" id="WP_398274436.1">
    <property type="nucleotide sequence ID" value="NZ_JBITLV010000001.1"/>
</dbReference>
<keyword evidence="3" id="KW-0560">Oxidoreductase</keyword>
<dbReference type="InterPro" id="IPR036291">
    <property type="entry name" value="NAD(P)-bd_dom_sf"/>
</dbReference>
<evidence type="ECO:0000313" key="4">
    <source>
        <dbReference type="Proteomes" id="UP001612915"/>
    </source>
</evidence>
<dbReference type="PRINTS" id="PR00080">
    <property type="entry name" value="SDRFAMILY"/>
</dbReference>
<evidence type="ECO:0000256" key="1">
    <source>
        <dbReference type="ARBA" id="ARBA00006484"/>
    </source>
</evidence>
<proteinExistence type="inferred from homology"/>
<evidence type="ECO:0000256" key="2">
    <source>
        <dbReference type="SAM" id="MobiDB-lite"/>
    </source>
</evidence>
<dbReference type="Pfam" id="PF13561">
    <property type="entry name" value="adh_short_C2"/>
    <property type="match status" value="1"/>
</dbReference>
<keyword evidence="4" id="KW-1185">Reference proteome</keyword>
<dbReference type="Gene3D" id="3.40.50.720">
    <property type="entry name" value="NAD(P)-binding Rossmann-like Domain"/>
    <property type="match status" value="1"/>
</dbReference>
<dbReference type="Proteomes" id="UP001612915">
    <property type="component" value="Unassembled WGS sequence"/>
</dbReference>
<dbReference type="InterPro" id="IPR050259">
    <property type="entry name" value="SDR"/>
</dbReference>